<evidence type="ECO:0000313" key="10">
    <source>
        <dbReference type="EMBL" id="SJZ93888.1"/>
    </source>
</evidence>
<keyword evidence="2 8" id="KW-0813">Transport</keyword>
<accession>A0A1T4PSK6</accession>
<comment type="subcellular location">
    <subcellularLocation>
        <location evidence="1 8">Cell membrane</location>
        <topology evidence="1 8">Multi-pass membrane protein</topology>
    </subcellularLocation>
</comment>
<dbReference type="InterPro" id="IPR000515">
    <property type="entry name" value="MetI-like"/>
</dbReference>
<keyword evidence="11" id="KW-1185">Reference proteome</keyword>
<dbReference type="FunFam" id="1.10.3720.10:FF:000033">
    <property type="entry name" value="Polar amino acid ABC transporter permease"/>
    <property type="match status" value="1"/>
</dbReference>
<dbReference type="PANTHER" id="PTHR30614">
    <property type="entry name" value="MEMBRANE COMPONENT OF AMINO ACID ABC TRANSPORTER"/>
    <property type="match status" value="1"/>
</dbReference>
<dbReference type="PANTHER" id="PTHR30614:SF0">
    <property type="entry name" value="L-CYSTINE TRANSPORT SYSTEM PERMEASE PROTEIN TCYL"/>
    <property type="match status" value="1"/>
</dbReference>
<feature type="domain" description="ABC transmembrane type-1" evidence="9">
    <location>
        <begin position="22"/>
        <end position="210"/>
    </location>
</feature>
<dbReference type="InterPro" id="IPR010065">
    <property type="entry name" value="AA_ABC_transptr_permease_3TM"/>
</dbReference>
<dbReference type="InterPro" id="IPR043429">
    <property type="entry name" value="ArtM/GltK/GlnP/TcyL/YhdX-like"/>
</dbReference>
<dbReference type="GO" id="GO:0022857">
    <property type="term" value="F:transmembrane transporter activity"/>
    <property type="evidence" value="ECO:0007669"/>
    <property type="project" value="InterPro"/>
</dbReference>
<reference evidence="11" key="1">
    <citation type="submission" date="2017-02" db="EMBL/GenBank/DDBJ databases">
        <authorList>
            <person name="Varghese N."/>
            <person name="Submissions S."/>
        </authorList>
    </citation>
    <scope>NUCLEOTIDE SEQUENCE [LARGE SCALE GENOMIC DNA]</scope>
    <source>
        <strain evidence="11">DSM 16521</strain>
    </source>
</reference>
<keyword evidence="6 8" id="KW-1133">Transmembrane helix</keyword>
<evidence type="ECO:0000256" key="4">
    <source>
        <dbReference type="ARBA" id="ARBA00022692"/>
    </source>
</evidence>
<evidence type="ECO:0000313" key="11">
    <source>
        <dbReference type="Proteomes" id="UP000189933"/>
    </source>
</evidence>
<dbReference type="InterPro" id="IPR035906">
    <property type="entry name" value="MetI-like_sf"/>
</dbReference>
<evidence type="ECO:0000256" key="2">
    <source>
        <dbReference type="ARBA" id="ARBA00022448"/>
    </source>
</evidence>
<comment type="similarity">
    <text evidence="8">Belongs to the binding-protein-dependent transport system permease family.</text>
</comment>
<proteinExistence type="inferred from homology"/>
<evidence type="ECO:0000256" key="3">
    <source>
        <dbReference type="ARBA" id="ARBA00022475"/>
    </source>
</evidence>
<dbReference type="SUPFAM" id="SSF161098">
    <property type="entry name" value="MetI-like"/>
    <property type="match status" value="1"/>
</dbReference>
<organism evidence="10 11">
    <name type="scientific">Carboxydocella sporoproducens DSM 16521</name>
    <dbReference type="NCBI Taxonomy" id="1121270"/>
    <lineage>
        <taxon>Bacteria</taxon>
        <taxon>Bacillati</taxon>
        <taxon>Bacillota</taxon>
        <taxon>Clostridia</taxon>
        <taxon>Eubacteriales</taxon>
        <taxon>Clostridiales Family XVI. Incertae Sedis</taxon>
        <taxon>Carboxydocella</taxon>
    </lineage>
</organism>
<dbReference type="Proteomes" id="UP000189933">
    <property type="component" value="Unassembled WGS sequence"/>
</dbReference>
<gene>
    <name evidence="10" type="ORF">SAMN02745885_01371</name>
</gene>
<keyword evidence="7 8" id="KW-0472">Membrane</keyword>
<keyword evidence="3" id="KW-1003">Cell membrane</keyword>
<feature type="transmembrane region" description="Helical" evidence="8">
    <location>
        <begin position="24"/>
        <end position="46"/>
    </location>
</feature>
<protein>
    <submittedName>
        <fullName evidence="10">Amino acid ABC transporter membrane protein 2, PAAT family (TC 3.A.1.3.-)</fullName>
    </submittedName>
</protein>
<name>A0A1T4PSK6_9FIRM</name>
<dbReference type="RefSeq" id="WP_078665444.1">
    <property type="nucleotide sequence ID" value="NZ_FUXM01000013.1"/>
</dbReference>
<dbReference type="OrthoDB" id="9787841at2"/>
<evidence type="ECO:0000256" key="7">
    <source>
        <dbReference type="ARBA" id="ARBA00023136"/>
    </source>
</evidence>
<feature type="transmembrane region" description="Helical" evidence="8">
    <location>
        <begin position="192"/>
        <end position="210"/>
    </location>
</feature>
<sequence length="221" mass="24796">MTTSGWAPFLDLNNLTFLAAGLRWTLGLAALSIAFSLFFGVLLALMRISGWKFLSGPAYLYIHALRNSPLLLIIFFTYFALPRMGISLSPFWAGVVALTIFTSALVAEIFRGGIQAVPKGQWEAARSQGFTWAQTMAYIILPQAFKKIIPPLVSQFTSLIKDTSYCFIISVPELFSQGQVFFSRYNNPMQTLLVEAVIYFVICYALTSYSRRLERKLAYGH</sequence>
<keyword evidence="5" id="KW-0029">Amino-acid transport</keyword>
<evidence type="ECO:0000256" key="1">
    <source>
        <dbReference type="ARBA" id="ARBA00004651"/>
    </source>
</evidence>
<dbReference type="EMBL" id="FUXM01000013">
    <property type="protein sequence ID" value="SJZ93888.1"/>
    <property type="molecule type" value="Genomic_DNA"/>
</dbReference>
<dbReference type="GO" id="GO:0043190">
    <property type="term" value="C:ATP-binding cassette (ABC) transporter complex"/>
    <property type="evidence" value="ECO:0007669"/>
    <property type="project" value="InterPro"/>
</dbReference>
<dbReference type="CDD" id="cd06261">
    <property type="entry name" value="TM_PBP2"/>
    <property type="match status" value="1"/>
</dbReference>
<evidence type="ECO:0000256" key="8">
    <source>
        <dbReference type="RuleBase" id="RU363032"/>
    </source>
</evidence>
<dbReference type="NCBIfam" id="TIGR01726">
    <property type="entry name" value="HEQRo_perm_3TM"/>
    <property type="match status" value="1"/>
</dbReference>
<dbReference type="Pfam" id="PF00528">
    <property type="entry name" value="BPD_transp_1"/>
    <property type="match status" value="1"/>
</dbReference>
<feature type="transmembrane region" description="Helical" evidence="8">
    <location>
        <begin position="91"/>
        <end position="110"/>
    </location>
</feature>
<dbReference type="Gene3D" id="1.10.3720.10">
    <property type="entry name" value="MetI-like"/>
    <property type="match status" value="1"/>
</dbReference>
<dbReference type="AlphaFoldDB" id="A0A1T4PSK6"/>
<evidence type="ECO:0000256" key="6">
    <source>
        <dbReference type="ARBA" id="ARBA00022989"/>
    </source>
</evidence>
<evidence type="ECO:0000256" key="5">
    <source>
        <dbReference type="ARBA" id="ARBA00022970"/>
    </source>
</evidence>
<dbReference type="PROSITE" id="PS50928">
    <property type="entry name" value="ABC_TM1"/>
    <property type="match status" value="1"/>
</dbReference>
<feature type="transmembrane region" description="Helical" evidence="8">
    <location>
        <begin position="58"/>
        <end position="79"/>
    </location>
</feature>
<keyword evidence="4 8" id="KW-0812">Transmembrane</keyword>
<evidence type="ECO:0000259" key="9">
    <source>
        <dbReference type="PROSITE" id="PS50928"/>
    </source>
</evidence>
<dbReference type="GO" id="GO:0006865">
    <property type="term" value="P:amino acid transport"/>
    <property type="evidence" value="ECO:0007669"/>
    <property type="project" value="UniProtKB-KW"/>
</dbReference>